<sequence length="588" mass="70992">MKNQQILKLKNDFNQYSQIQEYKEIQKQLQDLILIKNRQKLLTKENQYLDITLGIKEGENMEQFLEKSLFNDINNQFKNNFLQEGQQNYQDFQSKIQQQKIFEKFNEIDKQFIEKKRNFWQEQFQNYQKNQEINLKRKQEADLEKKQKKYQKLIEREKFLVACQYNDGFMAIKGVYIEMAKESQKIIQDFQKQQSDLKNKINEIIGINQQNLNSFLSKAENDSNQNNIKHYKDKAEGVNKDIENLQKTYKENVLKLKKQLNTDFQDFSEKYFQQIQELVEDFYVKYSQTDLQQNQEFLLELQSQNQNLDQEQKQSQNQENQLSQLQQLQQLQDKNVKFYEKLQFHEQIQENFIYGINQTAVYNIIQYNNEKIVDKLLEFRKNRLEFHFSTFQEQFQQSDCFQQLEKNIENQGKQKESEKSVDFLFISQHSNLGKVRFIFSSYFNYSQDFCIEGFENQVQDVLKMVVQQANQNCVQCVILPLEFLIVEISQFNKIVNQNLKIQKQNQQQQKQQLQNQGIEGQKQQILKQISQKFRVICQGLKRNLIELSSQYDDIQFLKKIHLVYQDIDNQEDYKVSELFIQIMNQVLE</sequence>
<evidence type="ECO:0000313" key="2">
    <source>
        <dbReference type="EMBL" id="KRX10216.1"/>
    </source>
</evidence>
<evidence type="ECO:0000313" key="3">
    <source>
        <dbReference type="Proteomes" id="UP000054937"/>
    </source>
</evidence>
<organism evidence="2 3">
    <name type="scientific">Pseudocohnilembus persalinus</name>
    <name type="common">Ciliate</name>
    <dbReference type="NCBI Taxonomy" id="266149"/>
    <lineage>
        <taxon>Eukaryota</taxon>
        <taxon>Sar</taxon>
        <taxon>Alveolata</taxon>
        <taxon>Ciliophora</taxon>
        <taxon>Intramacronucleata</taxon>
        <taxon>Oligohymenophorea</taxon>
        <taxon>Scuticociliatia</taxon>
        <taxon>Philasterida</taxon>
        <taxon>Pseudocohnilembidae</taxon>
        <taxon>Pseudocohnilembus</taxon>
    </lineage>
</organism>
<proteinExistence type="predicted"/>
<feature type="coiled-coil region" evidence="1">
    <location>
        <begin position="110"/>
        <end position="156"/>
    </location>
</feature>
<feature type="coiled-coil region" evidence="1">
    <location>
        <begin position="228"/>
        <end position="259"/>
    </location>
</feature>
<evidence type="ECO:0000256" key="1">
    <source>
        <dbReference type="SAM" id="Coils"/>
    </source>
</evidence>
<keyword evidence="3" id="KW-1185">Reference proteome</keyword>
<reference evidence="2 3" key="1">
    <citation type="journal article" date="2015" name="Sci. Rep.">
        <title>Genome of the facultative scuticociliatosis pathogen Pseudocohnilembus persalinus provides insight into its virulence through horizontal gene transfer.</title>
        <authorList>
            <person name="Xiong J."/>
            <person name="Wang G."/>
            <person name="Cheng J."/>
            <person name="Tian M."/>
            <person name="Pan X."/>
            <person name="Warren A."/>
            <person name="Jiang C."/>
            <person name="Yuan D."/>
            <person name="Miao W."/>
        </authorList>
    </citation>
    <scope>NUCLEOTIDE SEQUENCE [LARGE SCALE GENOMIC DNA]</scope>
    <source>
        <strain evidence="2">36N120E</strain>
    </source>
</reference>
<accession>A0A0V0R7R6</accession>
<dbReference type="InParanoid" id="A0A0V0R7R6"/>
<comment type="caution">
    <text evidence="2">The sequence shown here is derived from an EMBL/GenBank/DDBJ whole genome shotgun (WGS) entry which is preliminary data.</text>
</comment>
<gene>
    <name evidence="2" type="ORF">PPERSA_10882</name>
</gene>
<dbReference type="EMBL" id="LDAU01000035">
    <property type="protein sequence ID" value="KRX10216.1"/>
    <property type="molecule type" value="Genomic_DNA"/>
</dbReference>
<keyword evidence="1" id="KW-0175">Coiled coil</keyword>
<dbReference type="Proteomes" id="UP000054937">
    <property type="component" value="Unassembled WGS sequence"/>
</dbReference>
<protein>
    <submittedName>
        <fullName evidence="2">Uncharacterized protein</fullName>
    </submittedName>
</protein>
<feature type="coiled-coil region" evidence="1">
    <location>
        <begin position="291"/>
        <end position="328"/>
    </location>
</feature>
<name>A0A0V0R7R6_PSEPJ</name>
<dbReference type="AlphaFoldDB" id="A0A0V0R7R6"/>